<evidence type="ECO:0000313" key="3">
    <source>
        <dbReference type="Proteomes" id="UP001066276"/>
    </source>
</evidence>
<gene>
    <name evidence="2" type="ORF">NDU88_003850</name>
</gene>
<evidence type="ECO:0000256" key="1">
    <source>
        <dbReference type="SAM" id="MobiDB-lite"/>
    </source>
</evidence>
<accession>A0AAV7VI29</accession>
<protein>
    <submittedName>
        <fullName evidence="2">Uncharacterized protein</fullName>
    </submittedName>
</protein>
<proteinExistence type="predicted"/>
<comment type="caution">
    <text evidence="2">The sequence shown here is derived from an EMBL/GenBank/DDBJ whole genome shotgun (WGS) entry which is preliminary data.</text>
</comment>
<name>A0AAV7VI29_PLEWA</name>
<evidence type="ECO:0000313" key="2">
    <source>
        <dbReference type="EMBL" id="KAJ1200021.1"/>
    </source>
</evidence>
<sequence length="127" mass="14422">MKIIVRLAQEHPELLTPVPHPDPQPTQWTLPPLFRPAVFPLYDWSRHLTCQSQLLPVTSNLGFPLQRPEERHLQLPLSSPEPPYPTSPAIATPPPDDRMSVISHLRSPLNVLDTEAYIECSWLEALP</sequence>
<feature type="region of interest" description="Disordered" evidence="1">
    <location>
        <begin position="68"/>
        <end position="99"/>
    </location>
</feature>
<dbReference type="Proteomes" id="UP001066276">
    <property type="component" value="Chromosome 2_1"/>
</dbReference>
<keyword evidence="3" id="KW-1185">Reference proteome</keyword>
<organism evidence="2 3">
    <name type="scientific">Pleurodeles waltl</name>
    <name type="common">Iberian ribbed newt</name>
    <dbReference type="NCBI Taxonomy" id="8319"/>
    <lineage>
        <taxon>Eukaryota</taxon>
        <taxon>Metazoa</taxon>
        <taxon>Chordata</taxon>
        <taxon>Craniata</taxon>
        <taxon>Vertebrata</taxon>
        <taxon>Euteleostomi</taxon>
        <taxon>Amphibia</taxon>
        <taxon>Batrachia</taxon>
        <taxon>Caudata</taxon>
        <taxon>Salamandroidea</taxon>
        <taxon>Salamandridae</taxon>
        <taxon>Pleurodelinae</taxon>
        <taxon>Pleurodeles</taxon>
    </lineage>
</organism>
<dbReference type="AlphaFoldDB" id="A0AAV7VI29"/>
<reference evidence="2" key="1">
    <citation type="journal article" date="2022" name="bioRxiv">
        <title>Sequencing and chromosome-scale assembly of the giantPleurodeles waltlgenome.</title>
        <authorList>
            <person name="Brown T."/>
            <person name="Elewa A."/>
            <person name="Iarovenko S."/>
            <person name="Subramanian E."/>
            <person name="Araus A.J."/>
            <person name="Petzold A."/>
            <person name="Susuki M."/>
            <person name="Suzuki K.-i.T."/>
            <person name="Hayashi T."/>
            <person name="Toyoda A."/>
            <person name="Oliveira C."/>
            <person name="Osipova E."/>
            <person name="Leigh N.D."/>
            <person name="Simon A."/>
            <person name="Yun M.H."/>
        </authorList>
    </citation>
    <scope>NUCLEOTIDE SEQUENCE</scope>
    <source>
        <strain evidence="2">20211129_DDA</strain>
        <tissue evidence="2">Liver</tissue>
    </source>
</reference>
<feature type="compositionally biased region" description="Pro residues" evidence="1">
    <location>
        <begin position="79"/>
        <end position="94"/>
    </location>
</feature>
<dbReference type="EMBL" id="JANPWB010000003">
    <property type="protein sequence ID" value="KAJ1200021.1"/>
    <property type="molecule type" value="Genomic_DNA"/>
</dbReference>